<dbReference type="Proteomes" id="UP000286050">
    <property type="component" value="Unassembled WGS sequence"/>
</dbReference>
<evidence type="ECO:0000256" key="2">
    <source>
        <dbReference type="ARBA" id="ARBA00022679"/>
    </source>
</evidence>
<evidence type="ECO:0000313" key="9">
    <source>
        <dbReference type="EMBL" id="RHD57638.1"/>
    </source>
</evidence>
<keyword evidence="3 6" id="KW-0547">Nucleotide-binding</keyword>
<comment type="caution">
    <text evidence="9">The sequence shown here is derived from an EMBL/GenBank/DDBJ whole genome shotgun (WGS) entry which is preliminary data.</text>
</comment>
<evidence type="ECO:0000256" key="5">
    <source>
        <dbReference type="ARBA" id="ARBA00022840"/>
    </source>
</evidence>
<dbReference type="UniPathway" id="UPA00340">
    <property type="reaction ID" value="UER00458"/>
</dbReference>
<evidence type="ECO:0000256" key="3">
    <source>
        <dbReference type="ARBA" id="ARBA00022741"/>
    </source>
</evidence>
<evidence type="ECO:0000256" key="1">
    <source>
        <dbReference type="ARBA" id="ARBA00008748"/>
    </source>
</evidence>
<comment type="similarity">
    <text evidence="1 6 7">Belongs to the acetokinase family.</text>
</comment>
<dbReference type="InterPro" id="IPR004372">
    <property type="entry name" value="Ac/propionate_kinase"/>
</dbReference>
<dbReference type="GO" id="GO:0005737">
    <property type="term" value="C:cytoplasm"/>
    <property type="evidence" value="ECO:0007669"/>
    <property type="project" value="UniProtKB-SubCell"/>
</dbReference>
<feature type="site" description="Transition state stabilizer" evidence="6">
    <location>
        <position position="232"/>
    </location>
</feature>
<reference evidence="8" key="2">
    <citation type="submission" date="2021-02" db="EMBL/GenBank/DDBJ databases">
        <title>Infant gut strain persistence is associated with maternal origin, phylogeny, and functional potential including surface adhesion and iron acquisition.</title>
        <authorList>
            <person name="Lou Y.C."/>
        </authorList>
    </citation>
    <scope>NUCLEOTIDE SEQUENCE</scope>
    <source>
        <strain evidence="8">L3_128_245G1_dasL3_128_245G1_concoct_49</strain>
    </source>
</reference>
<feature type="binding site" evidence="6">
    <location>
        <begin position="199"/>
        <end position="203"/>
    </location>
    <ligand>
        <name>ATP</name>
        <dbReference type="ChEBI" id="CHEBI:30616"/>
    </ligand>
</feature>
<dbReference type="EMBL" id="JAGZJA010000001">
    <property type="protein sequence ID" value="MBS5146189.1"/>
    <property type="molecule type" value="Genomic_DNA"/>
</dbReference>
<comment type="subcellular location">
    <subcellularLocation>
        <location evidence="6">Cytoplasm</location>
    </subcellularLocation>
</comment>
<dbReference type="PIRSF" id="PIRSF000722">
    <property type="entry name" value="Acetate_prop_kin"/>
    <property type="match status" value="1"/>
</dbReference>
<comment type="catalytic activity">
    <reaction evidence="6">
        <text>acetate + ATP = acetyl phosphate + ADP</text>
        <dbReference type="Rhea" id="RHEA:11352"/>
        <dbReference type="ChEBI" id="CHEBI:22191"/>
        <dbReference type="ChEBI" id="CHEBI:30089"/>
        <dbReference type="ChEBI" id="CHEBI:30616"/>
        <dbReference type="ChEBI" id="CHEBI:456216"/>
        <dbReference type="EC" id="2.7.2.1"/>
    </reaction>
</comment>
<dbReference type="NCBIfam" id="TIGR00016">
    <property type="entry name" value="ackA"/>
    <property type="match status" value="1"/>
</dbReference>
<dbReference type="Gene3D" id="3.30.420.40">
    <property type="match status" value="2"/>
</dbReference>
<reference evidence="9 10" key="1">
    <citation type="submission" date="2018-08" db="EMBL/GenBank/DDBJ databases">
        <title>A genome reference for cultivated species of the human gut microbiota.</title>
        <authorList>
            <person name="Zou Y."/>
            <person name="Xue W."/>
            <person name="Luo G."/>
        </authorList>
    </citation>
    <scope>NUCLEOTIDE SEQUENCE [LARGE SCALE GENOMIC DNA]</scope>
    <source>
        <strain evidence="9 10">AM30-5LB</strain>
    </source>
</reference>
<keyword evidence="6" id="KW-0963">Cytoplasm</keyword>
<evidence type="ECO:0000256" key="6">
    <source>
        <dbReference type="HAMAP-Rule" id="MF_00020"/>
    </source>
</evidence>
<comment type="function">
    <text evidence="6">Catalyzes the formation of acetyl phosphate from acetate and ATP. Can also catalyze the reverse reaction.</text>
</comment>
<comment type="pathway">
    <text evidence="6">Metabolic intermediate biosynthesis; acetyl-CoA biosynthesis; acetyl-CoA from acetate: step 1/2.</text>
</comment>
<dbReference type="InterPro" id="IPR000890">
    <property type="entry name" value="Aliphatic_acid_kin_short-chain"/>
</dbReference>
<dbReference type="PROSITE" id="PS01075">
    <property type="entry name" value="ACETATE_KINASE_1"/>
    <property type="match status" value="1"/>
</dbReference>
<dbReference type="GO" id="GO:0005524">
    <property type="term" value="F:ATP binding"/>
    <property type="evidence" value="ECO:0007669"/>
    <property type="project" value="UniProtKB-KW"/>
</dbReference>
<dbReference type="CDD" id="cd24010">
    <property type="entry name" value="ASKHA_NBD_AcK_PK"/>
    <property type="match status" value="1"/>
</dbReference>
<keyword evidence="6" id="KW-0479">Metal-binding</keyword>
<name>A0A414G0A0_9ACTN</name>
<dbReference type="PANTHER" id="PTHR21060:SF15">
    <property type="entry name" value="ACETATE KINASE-RELATED"/>
    <property type="match status" value="1"/>
</dbReference>
<dbReference type="Pfam" id="PF00871">
    <property type="entry name" value="Acetate_kinase"/>
    <property type="match status" value="1"/>
</dbReference>
<evidence type="ECO:0000313" key="10">
    <source>
        <dbReference type="Proteomes" id="UP000286050"/>
    </source>
</evidence>
<dbReference type="GO" id="GO:0000287">
    <property type="term" value="F:magnesium ion binding"/>
    <property type="evidence" value="ECO:0007669"/>
    <property type="project" value="UniProtKB-UniRule"/>
</dbReference>
<comment type="cofactor">
    <cofactor evidence="6">
        <name>Mg(2+)</name>
        <dbReference type="ChEBI" id="CHEBI:18420"/>
    </cofactor>
    <cofactor evidence="6">
        <name>Mn(2+)</name>
        <dbReference type="ChEBI" id="CHEBI:29035"/>
    </cofactor>
    <text evidence="6">Mg(2+). Can also accept Mn(2+).</text>
</comment>
<evidence type="ECO:0000256" key="7">
    <source>
        <dbReference type="RuleBase" id="RU003835"/>
    </source>
</evidence>
<dbReference type="EMBL" id="QSJI01000001">
    <property type="protein sequence ID" value="RHD57638.1"/>
    <property type="molecule type" value="Genomic_DNA"/>
</dbReference>
<feature type="binding site" evidence="6">
    <location>
        <position position="7"/>
    </location>
    <ligand>
        <name>Mg(2+)</name>
        <dbReference type="ChEBI" id="CHEBI:18420"/>
    </ligand>
</feature>
<evidence type="ECO:0000256" key="4">
    <source>
        <dbReference type="ARBA" id="ARBA00022777"/>
    </source>
</evidence>
<dbReference type="PRINTS" id="PR00471">
    <property type="entry name" value="ACETATEKNASE"/>
</dbReference>
<evidence type="ECO:0000313" key="8">
    <source>
        <dbReference type="EMBL" id="MBS5146189.1"/>
    </source>
</evidence>
<accession>A0A414G0A0</accession>
<feature type="binding site" evidence="6">
    <location>
        <position position="14"/>
    </location>
    <ligand>
        <name>ATP</name>
        <dbReference type="ChEBI" id="CHEBI:30616"/>
    </ligand>
</feature>
<feature type="binding site" evidence="6">
    <location>
        <position position="377"/>
    </location>
    <ligand>
        <name>Mg(2+)</name>
        <dbReference type="ChEBI" id="CHEBI:18420"/>
    </ligand>
</feature>
<feature type="binding site" evidence="6">
    <location>
        <begin position="274"/>
        <end position="276"/>
    </location>
    <ligand>
        <name>ATP</name>
        <dbReference type="ChEBI" id="CHEBI:30616"/>
    </ligand>
</feature>
<feature type="binding site" evidence="6">
    <location>
        <position position="84"/>
    </location>
    <ligand>
        <name>substrate</name>
    </ligand>
</feature>
<keyword evidence="2 6" id="KW-0808">Transferase</keyword>
<dbReference type="GO" id="GO:0006085">
    <property type="term" value="P:acetyl-CoA biosynthetic process"/>
    <property type="evidence" value="ECO:0007669"/>
    <property type="project" value="UniProtKB-UniRule"/>
</dbReference>
<dbReference type="Proteomes" id="UP000738879">
    <property type="component" value="Unassembled WGS sequence"/>
</dbReference>
<gene>
    <name evidence="6" type="primary">ackA</name>
    <name evidence="9" type="ORF">DW787_02045</name>
    <name evidence="8" type="ORF">KHY67_00555</name>
</gene>
<dbReference type="HAMAP" id="MF_00020">
    <property type="entry name" value="Acetate_kinase"/>
    <property type="match status" value="1"/>
</dbReference>
<dbReference type="PROSITE" id="PS01076">
    <property type="entry name" value="ACETATE_KINASE_2"/>
    <property type="match status" value="1"/>
</dbReference>
<dbReference type="AlphaFoldDB" id="A0A414G0A0"/>
<keyword evidence="4 6" id="KW-0418">Kinase</keyword>
<dbReference type="EC" id="2.7.2.1" evidence="6"/>
<protein>
    <recommendedName>
        <fullName evidence="6">Acetate kinase</fullName>
        <ecNumber evidence="6">2.7.2.1</ecNumber>
    </recommendedName>
    <alternativeName>
        <fullName evidence="6">Acetokinase</fullName>
    </alternativeName>
</protein>
<sequence>MNVLVLNAGSSSLKFQLMNTKTREVFTKGNCERIGLTDGIFGHVEGDGEKVKEIVDFPDHGTAIRKVIELINEHGFEMEAFGHRIVQGGWHFEDSALVDDEVLAKIYEVAPLAPLHNYAEAGVIEHCRETYPELPNVAVFDTSFHMGMPPAAYTYALPTEVREKLHIRKYGAHGTSHRYEWQTAKELLGETCHRVLSCHLGNGSSLCAIEDGVVRDTTMGLTPLDGLMMGTRCGSIDPATVCYLQREGGYTCDEVDTMMNKQSGFLAISENTSDVRDIRDGAAAGDEKCLLALDMFIYKVVAQGAAMIASMSGVDTITFTGGIGENDWATRQAVCECFEWMGVRVDREKNKSMCSGKTGVISTAGSSVTVMVLPTDEEYMIACDVERLAK</sequence>
<dbReference type="SUPFAM" id="SSF53067">
    <property type="entry name" value="Actin-like ATPase domain"/>
    <property type="match status" value="2"/>
</dbReference>
<dbReference type="RefSeq" id="WP_118271396.1">
    <property type="nucleotide sequence ID" value="NZ_CACRTN010000011.1"/>
</dbReference>
<dbReference type="InterPro" id="IPR043129">
    <property type="entry name" value="ATPase_NBD"/>
</dbReference>
<dbReference type="GO" id="GO:0006083">
    <property type="term" value="P:acetate metabolic process"/>
    <property type="evidence" value="ECO:0007669"/>
    <property type="project" value="TreeGrafter"/>
</dbReference>
<proteinExistence type="inferred from homology"/>
<feature type="binding site" evidence="6">
    <location>
        <begin position="322"/>
        <end position="326"/>
    </location>
    <ligand>
        <name>ATP</name>
        <dbReference type="ChEBI" id="CHEBI:30616"/>
    </ligand>
</feature>
<keyword evidence="6" id="KW-0460">Magnesium</keyword>
<dbReference type="GO" id="GO:0008776">
    <property type="term" value="F:acetate kinase activity"/>
    <property type="evidence" value="ECO:0007669"/>
    <property type="project" value="UniProtKB-UniRule"/>
</dbReference>
<comment type="subunit">
    <text evidence="6">Homodimer.</text>
</comment>
<keyword evidence="5 6" id="KW-0067">ATP-binding</keyword>
<feature type="active site" description="Proton donor/acceptor" evidence="6">
    <location>
        <position position="141"/>
    </location>
</feature>
<organism evidence="9 10">
    <name type="scientific">Collinsella intestinalis</name>
    <dbReference type="NCBI Taxonomy" id="147207"/>
    <lineage>
        <taxon>Bacteria</taxon>
        <taxon>Bacillati</taxon>
        <taxon>Actinomycetota</taxon>
        <taxon>Coriobacteriia</taxon>
        <taxon>Coriobacteriales</taxon>
        <taxon>Coriobacteriaceae</taxon>
        <taxon>Collinsella</taxon>
    </lineage>
</organism>
<dbReference type="PANTHER" id="PTHR21060">
    <property type="entry name" value="ACETATE KINASE"/>
    <property type="match status" value="1"/>
</dbReference>
<feature type="site" description="Transition state stabilizer" evidence="6">
    <location>
        <position position="173"/>
    </location>
</feature>
<dbReference type="InterPro" id="IPR023865">
    <property type="entry name" value="Aliphatic_acid_kinase_CS"/>
</dbReference>